<keyword evidence="1" id="KW-0812">Transmembrane</keyword>
<dbReference type="KEGG" id="vg:80541334"/>
<proteinExistence type="predicted"/>
<evidence type="ECO:0000256" key="1">
    <source>
        <dbReference type="SAM" id="Phobius"/>
    </source>
</evidence>
<evidence type="ECO:0000313" key="3">
    <source>
        <dbReference type="Proteomes" id="UP001162233"/>
    </source>
</evidence>
<name>A0A5B8YTT2_9ABAC</name>
<feature type="transmembrane region" description="Helical" evidence="1">
    <location>
        <begin position="834"/>
        <end position="863"/>
    </location>
</feature>
<reference evidence="2" key="1">
    <citation type="journal article" date="2019" name="Viruses">
        <title>A Novel Alphabaculovirus from the Soybean Looper, Chrysodeixis includens, that Produces Tetrahedral Occlusion Bodies and Encodes Two Copies of he65.</title>
        <authorList>
            <person name="Harrison R.L."/>
            <person name="Rowley D.L."/>
            <person name="Popham H.J.R."/>
        </authorList>
    </citation>
    <scope>NUCLEOTIDE SEQUENCE</scope>
    <source>
        <strain evidence="2">ChinNPV-1</strain>
    </source>
</reference>
<organism evidence="2 3">
    <name type="scientific">Chrysodeixis includens nucleopolyhedrovirus</name>
    <dbReference type="NCBI Taxonomy" id="1207438"/>
    <lineage>
        <taxon>Viruses</taxon>
        <taxon>Viruses incertae sedis</taxon>
        <taxon>Naldaviricetes</taxon>
        <taxon>Lefavirales</taxon>
        <taxon>Baculoviridae</taxon>
        <taxon>Alphabaculovirus</taxon>
        <taxon>Alphabaculovirus chrincludentis</taxon>
        <taxon>Alphabaculovirus alterchrincludentis</taxon>
    </lineage>
</organism>
<dbReference type="RefSeq" id="YP_010802564.1">
    <property type="nucleotide sequence ID" value="NC_077025.1"/>
</dbReference>
<protein>
    <submittedName>
        <fullName evidence="2">Uncharacterized protein</fullName>
    </submittedName>
</protein>
<dbReference type="GeneID" id="80541334"/>
<keyword evidence="1" id="KW-1133">Transmembrane helix</keyword>
<evidence type="ECO:0000313" key="2">
    <source>
        <dbReference type="EMBL" id="QED40648.1"/>
    </source>
</evidence>
<dbReference type="EMBL" id="MK746083">
    <property type="protein sequence ID" value="QED40648.1"/>
    <property type="molecule type" value="Genomic_DNA"/>
</dbReference>
<accession>A0A5B8YTT2</accession>
<keyword evidence="1" id="KW-0472">Membrane</keyword>
<dbReference type="Proteomes" id="UP001162233">
    <property type="component" value="Segment"/>
</dbReference>
<sequence>MNQCFSLLVSSRNGLPSVMCTLNLLTYTIVLVLAVECLDYSAHNKNQLYQLITKCTKYKFAHSNSCDAKNLLQNFNQQVFNFRTPSEVERYAIWLKLMSRMQEYDAQFYLLEYVARHSLSMASVNTRISRKMQIFSADVYTITADLYTRYVTAINFRKTFASIQSLCDAVIIWDSGQFKTCLTTYADLRVKFEKNNKFVESIDRAAVQTATIALEHPLNVLMSKKEIKQDIYMFYVSKFTTTIVLQDNTTIKYNDTRFKANMVENVEDVLFPYNSTFIINSLNVHIHHNISDPQILLNMRSTSAMVYTNFQMFYQRLGLNFTHKVNNVHLYVHNQRKNYIRTGPYWNYGVNNGGITQYVYDTRQIRANVFFLDYEHDKLPNAYGHEFHHCLLFSLETRNQPKWYIEGSADRFGNPECYERDHEGLKAYKNTTIAEITRAGYDSNILYSMGSALVAYLYEMRPSMLKSMIEAQNYTIKITDNLETEFNMFKANKIAQCDRYLAASQHPVSNVRFADTVQSRYMRMIDDETFSVCRNYIQIDFDDCAFILTPTRVIKQNRAQKGAQIIAQKEIRFNYEAVSQFDFEYLQKGMIKIAVKLMMPYNYTDATNIIEKYFSVDNDYWYHGRTSCTNDSQAIVKFARQSKFWANLPMSQYGNESAQNDQQFVERLVQEVESCQVYMSPPNDDVNIAVRDYVRDVLNLRSKISQRHLSSKVDLHNNTLLHIIAIYNHKFFNRLLQWGNNYKHLVTSLINADSNTPLNMYYYSKGFQQKFNKMPNRYCFTYVKLQQPSIAATKPTTEYSVKSTTAAVIIKSTQQDNIEENKEDTVLNQKFISFHYIVITIIVMVVGCIFLILINIATTIIVLKIFNNKINRQKLAKNNLPKNKYYTNDECIVRLFE</sequence>
<keyword evidence="3" id="KW-1185">Reference proteome</keyword>